<keyword evidence="4" id="KW-0997">Cell inner membrane</keyword>
<dbReference type="EMBL" id="PCVG01000016">
    <property type="protein sequence ID" value="PIQ68972.1"/>
    <property type="molecule type" value="Genomic_DNA"/>
</dbReference>
<dbReference type="AlphaFoldDB" id="A0A2H0KCJ9"/>
<feature type="domain" description="Type II secretion system protein GspF" evidence="9">
    <location>
        <begin position="68"/>
        <end position="191"/>
    </location>
</feature>
<keyword evidence="6 8" id="KW-1133">Transmembrane helix</keyword>
<sequence>MKFHYKAQNSGGKLYEGERTASDKFALARDLRSEGETLVSASGEGTKHSFSLKSFSFYRVSIHDKIIFTRNLSGMLKAGLPLSRALSVLERQTGNEKLKEIISSVNTSIGTGSSFSVALAMFPHLFPTLVTSMVKAGEEGGKMGEALGGIADQLERTYLLERKVRGALMYPAIVITVMLIIGILMFIFIVPQLTSTFTDFGVELPLSTRIVVATSNFIRYHTITGLVGILALLFAIFTATKTVKGKRIIDFILLRIPILSTLVKEANAARTGQTLSSLLSSGVEVVTALQITSEVMGNSYYRDVLEKARETIQKGEPISAIFREADHVYPPFLSEMVAVGEETGKLSEMLHETGVFFETEVEQKTKDMSTIIEPVLMVVVGIAVGFFAVAMISPAYSLMDSI</sequence>
<keyword evidence="5 8" id="KW-0812">Transmembrane</keyword>
<keyword evidence="3" id="KW-1003">Cell membrane</keyword>
<comment type="caution">
    <text evidence="10">The sequence shown here is derived from an EMBL/GenBank/DDBJ whole genome shotgun (WGS) entry which is preliminary data.</text>
</comment>
<feature type="transmembrane region" description="Helical" evidence="8">
    <location>
        <begin position="217"/>
        <end position="237"/>
    </location>
</feature>
<evidence type="ECO:0000256" key="3">
    <source>
        <dbReference type="ARBA" id="ARBA00022475"/>
    </source>
</evidence>
<proteinExistence type="inferred from homology"/>
<dbReference type="InterPro" id="IPR003004">
    <property type="entry name" value="GspF/PilC"/>
</dbReference>
<evidence type="ECO:0000259" key="9">
    <source>
        <dbReference type="Pfam" id="PF00482"/>
    </source>
</evidence>
<dbReference type="PANTHER" id="PTHR30012">
    <property type="entry name" value="GENERAL SECRETION PATHWAY PROTEIN"/>
    <property type="match status" value="1"/>
</dbReference>
<accession>A0A2H0KCJ9</accession>
<dbReference type="FunFam" id="1.20.81.30:FF:000001">
    <property type="entry name" value="Type II secretion system protein F"/>
    <property type="match status" value="2"/>
</dbReference>
<organism evidence="10 11">
    <name type="scientific">Candidatus Taylorbacteria bacterium CG11_big_fil_rev_8_21_14_0_20_46_11</name>
    <dbReference type="NCBI Taxonomy" id="1975025"/>
    <lineage>
        <taxon>Bacteria</taxon>
        <taxon>Candidatus Tayloriibacteriota</taxon>
    </lineage>
</organism>
<comment type="similarity">
    <text evidence="2">Belongs to the GSP F family.</text>
</comment>
<evidence type="ECO:0000256" key="1">
    <source>
        <dbReference type="ARBA" id="ARBA00004429"/>
    </source>
</evidence>
<dbReference type="Proteomes" id="UP000229342">
    <property type="component" value="Unassembled WGS sequence"/>
</dbReference>
<dbReference type="Pfam" id="PF00482">
    <property type="entry name" value="T2SSF"/>
    <property type="match status" value="2"/>
</dbReference>
<feature type="domain" description="Type II secretion system protein GspF" evidence="9">
    <location>
        <begin position="274"/>
        <end position="394"/>
    </location>
</feature>
<dbReference type="InterPro" id="IPR018076">
    <property type="entry name" value="T2SS_GspF_dom"/>
</dbReference>
<evidence type="ECO:0000256" key="8">
    <source>
        <dbReference type="SAM" id="Phobius"/>
    </source>
</evidence>
<feature type="transmembrane region" description="Helical" evidence="8">
    <location>
        <begin position="375"/>
        <end position="396"/>
    </location>
</feature>
<dbReference type="Gene3D" id="1.20.81.30">
    <property type="entry name" value="Type II secretion system (T2SS), domain F"/>
    <property type="match status" value="2"/>
</dbReference>
<keyword evidence="7 8" id="KW-0472">Membrane</keyword>
<feature type="transmembrane region" description="Helical" evidence="8">
    <location>
        <begin position="168"/>
        <end position="190"/>
    </location>
</feature>
<evidence type="ECO:0000256" key="7">
    <source>
        <dbReference type="ARBA" id="ARBA00023136"/>
    </source>
</evidence>
<dbReference type="InterPro" id="IPR042094">
    <property type="entry name" value="T2SS_GspF_sf"/>
</dbReference>
<evidence type="ECO:0000313" key="10">
    <source>
        <dbReference type="EMBL" id="PIQ68972.1"/>
    </source>
</evidence>
<gene>
    <name evidence="10" type="ORF">COV91_01255</name>
</gene>
<evidence type="ECO:0000256" key="5">
    <source>
        <dbReference type="ARBA" id="ARBA00022692"/>
    </source>
</evidence>
<protein>
    <recommendedName>
        <fullName evidence="9">Type II secretion system protein GspF domain-containing protein</fullName>
    </recommendedName>
</protein>
<dbReference type="GO" id="GO:0005886">
    <property type="term" value="C:plasma membrane"/>
    <property type="evidence" value="ECO:0007669"/>
    <property type="project" value="UniProtKB-SubCell"/>
</dbReference>
<name>A0A2H0KCJ9_9BACT</name>
<evidence type="ECO:0000256" key="2">
    <source>
        <dbReference type="ARBA" id="ARBA00005745"/>
    </source>
</evidence>
<evidence type="ECO:0000256" key="6">
    <source>
        <dbReference type="ARBA" id="ARBA00022989"/>
    </source>
</evidence>
<dbReference type="PANTHER" id="PTHR30012:SF0">
    <property type="entry name" value="TYPE II SECRETION SYSTEM PROTEIN F-RELATED"/>
    <property type="match status" value="1"/>
</dbReference>
<evidence type="ECO:0000256" key="4">
    <source>
        <dbReference type="ARBA" id="ARBA00022519"/>
    </source>
</evidence>
<evidence type="ECO:0000313" key="11">
    <source>
        <dbReference type="Proteomes" id="UP000229342"/>
    </source>
</evidence>
<comment type="subcellular location">
    <subcellularLocation>
        <location evidence="1">Cell inner membrane</location>
        <topology evidence="1">Multi-pass membrane protein</topology>
    </subcellularLocation>
</comment>
<dbReference type="PRINTS" id="PR00812">
    <property type="entry name" value="BCTERIALGSPF"/>
</dbReference>
<reference evidence="10 11" key="1">
    <citation type="submission" date="2017-09" db="EMBL/GenBank/DDBJ databases">
        <title>Depth-based differentiation of microbial function through sediment-hosted aquifers and enrichment of novel symbionts in the deep terrestrial subsurface.</title>
        <authorList>
            <person name="Probst A.J."/>
            <person name="Ladd B."/>
            <person name="Jarett J.K."/>
            <person name="Geller-Mcgrath D.E."/>
            <person name="Sieber C.M."/>
            <person name="Emerson J.B."/>
            <person name="Anantharaman K."/>
            <person name="Thomas B.C."/>
            <person name="Malmstrom R."/>
            <person name="Stieglmeier M."/>
            <person name="Klingl A."/>
            <person name="Woyke T."/>
            <person name="Ryan C.M."/>
            <person name="Banfield J.F."/>
        </authorList>
    </citation>
    <scope>NUCLEOTIDE SEQUENCE [LARGE SCALE GENOMIC DNA]</scope>
    <source>
        <strain evidence="10">CG11_big_fil_rev_8_21_14_0_20_46_11</strain>
    </source>
</reference>